<name>L1N9V3_9BACT</name>
<protein>
    <submittedName>
        <fullName evidence="8">Putative membrane protein</fullName>
    </submittedName>
</protein>
<proteinExistence type="predicted"/>
<keyword evidence="9" id="KW-1185">Reference proteome</keyword>
<feature type="transmembrane region" description="Helical" evidence="6">
    <location>
        <begin position="92"/>
        <end position="116"/>
    </location>
</feature>
<accession>L1N9V3</accession>
<dbReference type="PANTHER" id="PTHR32322:SF18">
    <property type="entry name" value="S-ADENOSYLMETHIONINE_S-ADENOSYLHOMOCYSTEINE TRANSPORTER"/>
    <property type="match status" value="1"/>
</dbReference>
<feature type="domain" description="EamA" evidence="7">
    <location>
        <begin position="152"/>
        <end position="288"/>
    </location>
</feature>
<feature type="transmembrane region" description="Helical" evidence="6">
    <location>
        <begin position="68"/>
        <end position="86"/>
    </location>
</feature>
<evidence type="ECO:0000313" key="8">
    <source>
        <dbReference type="EMBL" id="EKY00055.1"/>
    </source>
</evidence>
<evidence type="ECO:0000256" key="3">
    <source>
        <dbReference type="ARBA" id="ARBA00022692"/>
    </source>
</evidence>
<dbReference type="OrthoDB" id="9806740at2"/>
<dbReference type="PATRIC" id="fig|1127699.3.peg.1285"/>
<dbReference type="RefSeq" id="WP_009162705.1">
    <property type="nucleotide sequence ID" value="NZ_KB291002.1"/>
</dbReference>
<evidence type="ECO:0000256" key="4">
    <source>
        <dbReference type="ARBA" id="ARBA00022989"/>
    </source>
</evidence>
<dbReference type="InterPro" id="IPR050638">
    <property type="entry name" value="AA-Vitamin_Transporters"/>
</dbReference>
<dbReference type="EMBL" id="AMEP01000093">
    <property type="protein sequence ID" value="EKY00055.1"/>
    <property type="molecule type" value="Genomic_DNA"/>
</dbReference>
<keyword evidence="5 6" id="KW-0472">Membrane</keyword>
<evidence type="ECO:0000313" key="9">
    <source>
        <dbReference type="Proteomes" id="UP000010433"/>
    </source>
</evidence>
<evidence type="ECO:0000259" key="7">
    <source>
        <dbReference type="Pfam" id="PF00892"/>
    </source>
</evidence>
<comment type="subcellular location">
    <subcellularLocation>
        <location evidence="1">Cell membrane</location>
        <topology evidence="1">Multi-pass membrane protein</topology>
    </subcellularLocation>
</comment>
<comment type="caution">
    <text evidence="8">The sequence shown here is derived from an EMBL/GenBank/DDBJ whole genome shotgun (WGS) entry which is preliminary data.</text>
</comment>
<reference evidence="8 9" key="1">
    <citation type="submission" date="2012-05" db="EMBL/GenBank/DDBJ databases">
        <authorList>
            <person name="Weinstock G."/>
            <person name="Sodergren E."/>
            <person name="Lobos E.A."/>
            <person name="Fulton L."/>
            <person name="Fulton R."/>
            <person name="Courtney L."/>
            <person name="Fronick C."/>
            <person name="O'Laughlin M."/>
            <person name="Godfrey J."/>
            <person name="Wilson R.M."/>
            <person name="Miner T."/>
            <person name="Farmer C."/>
            <person name="Delehaunty K."/>
            <person name="Cordes M."/>
            <person name="Minx P."/>
            <person name="Tomlinson C."/>
            <person name="Chen J."/>
            <person name="Wollam A."/>
            <person name="Pepin K.H."/>
            <person name="Bhonagiri V."/>
            <person name="Zhang X."/>
            <person name="Suruliraj S."/>
            <person name="Warren W."/>
            <person name="Mitreva M."/>
            <person name="Mardis E.R."/>
            <person name="Wilson R.K."/>
        </authorList>
    </citation>
    <scope>NUCLEOTIDE SEQUENCE [LARGE SCALE GENOMIC DNA]</scope>
    <source>
        <strain evidence="8 9">F0055</strain>
    </source>
</reference>
<feature type="transmembrane region" description="Helical" evidence="6">
    <location>
        <begin position="245"/>
        <end position="265"/>
    </location>
</feature>
<evidence type="ECO:0000256" key="6">
    <source>
        <dbReference type="SAM" id="Phobius"/>
    </source>
</evidence>
<keyword evidence="3 6" id="KW-0812">Transmembrane</keyword>
<keyword evidence="2" id="KW-1003">Cell membrane</keyword>
<dbReference type="InterPro" id="IPR037185">
    <property type="entry name" value="EmrE-like"/>
</dbReference>
<dbReference type="AlphaFoldDB" id="L1N9V3"/>
<dbReference type="Gene3D" id="1.10.3730.20">
    <property type="match status" value="1"/>
</dbReference>
<dbReference type="GO" id="GO:0005886">
    <property type="term" value="C:plasma membrane"/>
    <property type="evidence" value="ECO:0007669"/>
    <property type="project" value="UniProtKB-SubCell"/>
</dbReference>
<dbReference type="HOGENOM" id="CLU_033863_9_3_10"/>
<feature type="transmembrane region" description="Helical" evidence="6">
    <location>
        <begin position="154"/>
        <end position="172"/>
    </location>
</feature>
<feature type="transmembrane region" description="Helical" evidence="6">
    <location>
        <begin position="271"/>
        <end position="290"/>
    </location>
</feature>
<feature type="domain" description="EamA" evidence="7">
    <location>
        <begin position="6"/>
        <end position="139"/>
    </location>
</feature>
<dbReference type="STRING" id="1127699.HMPREF9151_01391"/>
<sequence>MSAALKGFVNAIVSAASFGLIPLFTLPVLATGMHSSSILIYRYAFGCLAMLLILMVNRSRMSLGFGDFLRTLLLSVMYAVSSITLIEGYNYMAGGIATTLLFSYPVFTLLLSVIFFHERLSWITALAILLAVGGVFCLSGLLDGGGSIHSIKGLLLVLLSGFLYAVYMVVFPRVRVRKMPSLKITFYIFFFAMIILTLYGIFTNGRIEPIETRSQLFNLVLLGLLPTALSNLTLIVSLKQISSTLVAVLGAFEPMTAMAIGIIVFHEPFTLPIIIGFLLILFSVFLIVFFRKTRDKG</sequence>
<evidence type="ECO:0000256" key="2">
    <source>
        <dbReference type="ARBA" id="ARBA00022475"/>
    </source>
</evidence>
<keyword evidence="4 6" id="KW-1133">Transmembrane helix</keyword>
<dbReference type="PANTHER" id="PTHR32322">
    <property type="entry name" value="INNER MEMBRANE TRANSPORTER"/>
    <property type="match status" value="1"/>
</dbReference>
<feature type="transmembrane region" description="Helical" evidence="6">
    <location>
        <begin position="184"/>
        <end position="202"/>
    </location>
</feature>
<evidence type="ECO:0000256" key="1">
    <source>
        <dbReference type="ARBA" id="ARBA00004651"/>
    </source>
</evidence>
<dbReference type="InterPro" id="IPR000620">
    <property type="entry name" value="EamA_dom"/>
</dbReference>
<organism evidence="8 9">
    <name type="scientific">Hoylesella saccharolytica F0055</name>
    <dbReference type="NCBI Taxonomy" id="1127699"/>
    <lineage>
        <taxon>Bacteria</taxon>
        <taxon>Pseudomonadati</taxon>
        <taxon>Bacteroidota</taxon>
        <taxon>Bacteroidia</taxon>
        <taxon>Bacteroidales</taxon>
        <taxon>Prevotellaceae</taxon>
        <taxon>Hoylesella</taxon>
    </lineage>
</organism>
<gene>
    <name evidence="8" type="ORF">HMPREF9151_01391</name>
</gene>
<dbReference type="Pfam" id="PF00892">
    <property type="entry name" value="EamA"/>
    <property type="match status" value="2"/>
</dbReference>
<dbReference type="Proteomes" id="UP000010433">
    <property type="component" value="Unassembled WGS sequence"/>
</dbReference>
<evidence type="ECO:0000256" key="5">
    <source>
        <dbReference type="ARBA" id="ARBA00023136"/>
    </source>
</evidence>
<feature type="transmembrane region" description="Helical" evidence="6">
    <location>
        <begin position="7"/>
        <end position="26"/>
    </location>
</feature>
<feature type="transmembrane region" description="Helical" evidence="6">
    <location>
        <begin position="123"/>
        <end position="142"/>
    </location>
</feature>
<dbReference type="SUPFAM" id="SSF103481">
    <property type="entry name" value="Multidrug resistance efflux transporter EmrE"/>
    <property type="match status" value="2"/>
</dbReference>
<feature type="transmembrane region" description="Helical" evidence="6">
    <location>
        <begin position="214"/>
        <end position="238"/>
    </location>
</feature>
<feature type="transmembrane region" description="Helical" evidence="6">
    <location>
        <begin position="38"/>
        <end position="56"/>
    </location>
</feature>